<accession>A0A167T312</accession>
<feature type="domain" description="HTH merR-type" evidence="2">
    <location>
        <begin position="1"/>
        <end position="69"/>
    </location>
</feature>
<dbReference type="KEGG" id="aamy:GFC30_2298"/>
<sequence>MYTISEIADLLGVSPHTLRYYEKEKIVVPDRDANGNRVYRKEHLTWLRFVIQLKKTKMPIAKIRKYTELYLEGEHTTTARLALLEEHQRAIQEQLHTLTATEKMLSDKIESYKQYMARMKNKQPT</sequence>
<evidence type="ECO:0000256" key="1">
    <source>
        <dbReference type="ARBA" id="ARBA00023125"/>
    </source>
</evidence>
<dbReference type="SUPFAM" id="SSF46955">
    <property type="entry name" value="Putative DNA-binding domain"/>
    <property type="match status" value="1"/>
</dbReference>
<dbReference type="PANTHER" id="PTHR30204:SF82">
    <property type="entry name" value="TRANSCRIPTIONAL REGULATOR, MERR FAMILY"/>
    <property type="match status" value="1"/>
</dbReference>
<dbReference type="EMBL" id="CP015438">
    <property type="protein sequence ID" value="ANB59376.1"/>
    <property type="molecule type" value="Genomic_DNA"/>
</dbReference>
<dbReference type="PANTHER" id="PTHR30204">
    <property type="entry name" value="REDOX-CYCLING DRUG-SENSING TRANSCRIPTIONAL ACTIVATOR SOXR"/>
    <property type="match status" value="1"/>
</dbReference>
<reference evidence="3 4" key="1">
    <citation type="journal article" date="2006" name="Syst. Appl. Microbiol.">
        <title>Anoxybacillus amylolyticus sp. nov., a thermophilic amylase producing bacterium isolated from Mount Rittmann (Antarctica).</title>
        <authorList>
            <person name="Poli A."/>
            <person name="Esposito E."/>
            <person name="Lama L."/>
            <person name="Orlando P."/>
            <person name="Nicolaus G."/>
            <person name="de Appolonia F."/>
            <person name="Gambacorta A."/>
            <person name="Nicolaus B."/>
        </authorList>
    </citation>
    <scope>NUCLEOTIDE SEQUENCE [LARGE SCALE GENOMIC DNA]</scope>
    <source>
        <strain evidence="3 4">DSM 15939</strain>
    </source>
</reference>
<organism evidence="3 4">
    <name type="scientific">Anoxybacteroides amylolyticum</name>
    <dbReference type="NCBI Taxonomy" id="294699"/>
    <lineage>
        <taxon>Bacteria</taxon>
        <taxon>Bacillati</taxon>
        <taxon>Bacillota</taxon>
        <taxon>Bacilli</taxon>
        <taxon>Bacillales</taxon>
        <taxon>Anoxybacillaceae</taxon>
        <taxon>Anoxybacteroides</taxon>
    </lineage>
</organism>
<dbReference type="InterPro" id="IPR009061">
    <property type="entry name" value="DNA-bd_dom_put_sf"/>
</dbReference>
<dbReference type="AlphaFoldDB" id="A0A167T312"/>
<dbReference type="InterPro" id="IPR047057">
    <property type="entry name" value="MerR_fam"/>
</dbReference>
<name>A0A167T312_9BACL</name>
<dbReference type="GO" id="GO:0003677">
    <property type="term" value="F:DNA binding"/>
    <property type="evidence" value="ECO:0007669"/>
    <property type="project" value="UniProtKB-KW"/>
</dbReference>
<gene>
    <name evidence="3" type="ORF">GFC30_2298</name>
</gene>
<dbReference type="PATRIC" id="fig|294699.3.peg.2377"/>
<keyword evidence="4" id="KW-1185">Reference proteome</keyword>
<proteinExistence type="predicted"/>
<protein>
    <submittedName>
        <fullName evidence="3">MerR HTH regulatory family protein</fullName>
    </submittedName>
</protein>
<dbReference type="PROSITE" id="PS50937">
    <property type="entry name" value="HTH_MERR_2"/>
    <property type="match status" value="1"/>
</dbReference>
<dbReference type="Pfam" id="PF13411">
    <property type="entry name" value="MerR_1"/>
    <property type="match status" value="1"/>
</dbReference>
<evidence type="ECO:0000313" key="3">
    <source>
        <dbReference type="EMBL" id="ANB59376.1"/>
    </source>
</evidence>
<dbReference type="Proteomes" id="UP000076865">
    <property type="component" value="Chromosome"/>
</dbReference>
<dbReference type="OrthoDB" id="9811174at2"/>
<dbReference type="Gene3D" id="1.10.1660.10">
    <property type="match status" value="1"/>
</dbReference>
<dbReference type="RefSeq" id="WP_066325571.1">
    <property type="nucleotide sequence ID" value="NZ_CP015438.1"/>
</dbReference>
<keyword evidence="1" id="KW-0238">DNA-binding</keyword>
<dbReference type="GO" id="GO:0003700">
    <property type="term" value="F:DNA-binding transcription factor activity"/>
    <property type="evidence" value="ECO:0007669"/>
    <property type="project" value="InterPro"/>
</dbReference>
<dbReference type="SMART" id="SM00422">
    <property type="entry name" value="HTH_MERR"/>
    <property type="match status" value="1"/>
</dbReference>
<evidence type="ECO:0000259" key="2">
    <source>
        <dbReference type="PROSITE" id="PS50937"/>
    </source>
</evidence>
<dbReference type="InterPro" id="IPR000551">
    <property type="entry name" value="MerR-type_HTH_dom"/>
</dbReference>
<evidence type="ECO:0000313" key="4">
    <source>
        <dbReference type="Proteomes" id="UP000076865"/>
    </source>
</evidence>
<dbReference type="CDD" id="cd01109">
    <property type="entry name" value="HTH_YyaN"/>
    <property type="match status" value="1"/>
</dbReference>